<dbReference type="CDD" id="cd01832">
    <property type="entry name" value="SGNH_hydrolase_like_1"/>
    <property type="match status" value="1"/>
</dbReference>
<protein>
    <submittedName>
        <fullName evidence="2">SGNH/GDSL hydrolase family protein</fullName>
    </submittedName>
</protein>
<feature type="domain" description="SGNH hydrolase-type esterase" evidence="1">
    <location>
        <begin position="47"/>
        <end position="224"/>
    </location>
</feature>
<name>A0A7K1Y5Z8_9SPHI</name>
<dbReference type="InterPro" id="IPR051532">
    <property type="entry name" value="Ester_Hydrolysis_Enzymes"/>
</dbReference>
<sequence length="239" mass="26338">MKVALACFIVLNLFCRCSKKSNDPVLTRPLSHKPDTAITAKQISYLALGDSYTFGQSVQQSESFPFQLSAKLKNHNVEVVDLQVIARSGWTTGELQQVINTNKPAKTFDIVTLLIGVNNQYRGYSKDTYRKEFARLLKQAVEFAGGKKNRVFVLSIPDWGVTPFGGSGTNKLISAEIDAFNQINRAESEKESVTYIDITAGSRSALNDASLVASDGLHPSAKMYSYWADALYNAILNVI</sequence>
<organism evidence="2 3">
    <name type="scientific">Hufsiella arboris</name>
    <dbReference type="NCBI Taxonomy" id="2695275"/>
    <lineage>
        <taxon>Bacteria</taxon>
        <taxon>Pseudomonadati</taxon>
        <taxon>Bacteroidota</taxon>
        <taxon>Sphingobacteriia</taxon>
        <taxon>Sphingobacteriales</taxon>
        <taxon>Sphingobacteriaceae</taxon>
        <taxon>Hufsiella</taxon>
    </lineage>
</organism>
<dbReference type="SUPFAM" id="SSF52266">
    <property type="entry name" value="SGNH hydrolase"/>
    <property type="match status" value="1"/>
</dbReference>
<evidence type="ECO:0000259" key="1">
    <source>
        <dbReference type="Pfam" id="PF13472"/>
    </source>
</evidence>
<evidence type="ECO:0000313" key="3">
    <source>
        <dbReference type="Proteomes" id="UP000466586"/>
    </source>
</evidence>
<keyword evidence="3" id="KW-1185">Reference proteome</keyword>
<dbReference type="AlphaFoldDB" id="A0A7K1Y5Z8"/>
<dbReference type="EMBL" id="WVHT01000001">
    <property type="protein sequence ID" value="MXV49448.1"/>
    <property type="molecule type" value="Genomic_DNA"/>
</dbReference>
<gene>
    <name evidence="2" type="ORF">GS399_00570</name>
</gene>
<dbReference type="PANTHER" id="PTHR30383">
    <property type="entry name" value="THIOESTERASE 1/PROTEASE 1/LYSOPHOSPHOLIPASE L1"/>
    <property type="match status" value="1"/>
</dbReference>
<comment type="caution">
    <text evidence="2">The sequence shown here is derived from an EMBL/GenBank/DDBJ whole genome shotgun (WGS) entry which is preliminary data.</text>
</comment>
<dbReference type="Proteomes" id="UP000466586">
    <property type="component" value="Unassembled WGS sequence"/>
</dbReference>
<dbReference type="Gene3D" id="3.40.50.1110">
    <property type="entry name" value="SGNH hydrolase"/>
    <property type="match status" value="1"/>
</dbReference>
<dbReference type="Pfam" id="PF13472">
    <property type="entry name" value="Lipase_GDSL_2"/>
    <property type="match status" value="1"/>
</dbReference>
<keyword evidence="2" id="KW-0378">Hydrolase</keyword>
<dbReference type="InterPro" id="IPR036514">
    <property type="entry name" value="SGNH_hydro_sf"/>
</dbReference>
<dbReference type="InterPro" id="IPR013830">
    <property type="entry name" value="SGNH_hydro"/>
</dbReference>
<dbReference type="GO" id="GO:0016788">
    <property type="term" value="F:hydrolase activity, acting on ester bonds"/>
    <property type="evidence" value="ECO:0007669"/>
    <property type="project" value="UniProtKB-ARBA"/>
</dbReference>
<dbReference type="RefSeq" id="WP_160842561.1">
    <property type="nucleotide sequence ID" value="NZ_WVHT01000001.1"/>
</dbReference>
<reference evidence="2 3" key="1">
    <citation type="submission" date="2019-11" db="EMBL/GenBank/DDBJ databases">
        <title>Pedobacter sp. HMF7647 Genome sequencing and assembly.</title>
        <authorList>
            <person name="Kang H."/>
            <person name="Kim H."/>
            <person name="Joh K."/>
        </authorList>
    </citation>
    <scope>NUCLEOTIDE SEQUENCE [LARGE SCALE GENOMIC DNA]</scope>
    <source>
        <strain evidence="2 3">HMF7647</strain>
    </source>
</reference>
<proteinExistence type="predicted"/>
<accession>A0A7K1Y5Z8</accession>
<evidence type="ECO:0000313" key="2">
    <source>
        <dbReference type="EMBL" id="MXV49448.1"/>
    </source>
</evidence>